<dbReference type="OrthoDB" id="9806653at2"/>
<evidence type="ECO:0000313" key="3">
    <source>
        <dbReference type="Proteomes" id="UP000192660"/>
    </source>
</evidence>
<name>A0A1W1WCC3_SULTA</name>
<dbReference type="STRING" id="28034.BFX07_09735"/>
<dbReference type="InterPro" id="IPR001296">
    <property type="entry name" value="Glyco_trans_1"/>
</dbReference>
<proteinExistence type="predicted"/>
<dbReference type="PANTHER" id="PTHR12526:SF630">
    <property type="entry name" value="GLYCOSYLTRANSFERASE"/>
    <property type="match status" value="1"/>
</dbReference>
<feature type="domain" description="Glycosyl transferase family 1" evidence="1">
    <location>
        <begin position="184"/>
        <end position="348"/>
    </location>
</feature>
<keyword evidence="2" id="KW-0808">Transferase</keyword>
<evidence type="ECO:0000313" key="2">
    <source>
        <dbReference type="EMBL" id="SMC03832.1"/>
    </source>
</evidence>
<gene>
    <name evidence="2" type="ORF">SAMN00768000_1300</name>
</gene>
<dbReference type="CDD" id="cd03801">
    <property type="entry name" value="GT4_PimA-like"/>
    <property type="match status" value="1"/>
</dbReference>
<reference evidence="3" key="1">
    <citation type="submission" date="2017-04" db="EMBL/GenBank/DDBJ databases">
        <authorList>
            <person name="Varghese N."/>
            <person name="Submissions S."/>
        </authorList>
    </citation>
    <scope>NUCLEOTIDE SEQUENCE [LARGE SCALE GENOMIC DNA]</scope>
    <source>
        <strain evidence="3">DSM 9293</strain>
    </source>
</reference>
<dbReference type="RefSeq" id="WP_084661060.1">
    <property type="nucleotide sequence ID" value="NZ_FWWY01000001.1"/>
</dbReference>
<dbReference type="PANTHER" id="PTHR12526">
    <property type="entry name" value="GLYCOSYLTRANSFERASE"/>
    <property type="match status" value="1"/>
</dbReference>
<protein>
    <submittedName>
        <fullName evidence="2">Glycosyltransferase involved in cell wall bisynthesis</fullName>
    </submittedName>
</protein>
<dbReference type="Gene3D" id="3.40.50.2000">
    <property type="entry name" value="Glycogen Phosphorylase B"/>
    <property type="match status" value="2"/>
</dbReference>
<organism evidence="2 3">
    <name type="scientific">Sulfobacillus thermosulfidooxidans (strain DSM 9293 / VKM B-1269 / AT-1)</name>
    <dbReference type="NCBI Taxonomy" id="929705"/>
    <lineage>
        <taxon>Bacteria</taxon>
        <taxon>Bacillati</taxon>
        <taxon>Bacillota</taxon>
        <taxon>Clostridia</taxon>
        <taxon>Eubacteriales</taxon>
        <taxon>Clostridiales Family XVII. Incertae Sedis</taxon>
        <taxon>Sulfobacillus</taxon>
    </lineage>
</organism>
<dbReference type="GO" id="GO:0016757">
    <property type="term" value="F:glycosyltransferase activity"/>
    <property type="evidence" value="ECO:0007669"/>
    <property type="project" value="InterPro"/>
</dbReference>
<dbReference type="Pfam" id="PF00534">
    <property type="entry name" value="Glycos_transf_1"/>
    <property type="match status" value="1"/>
</dbReference>
<sequence>MKVILVGPLPPPYSGPEMVTQTLLETDKPLGQYIHVNISSPSNATKGHWSIAALWRVLRQTSLFAWVLWTQRKQSHIVHLPLSQSTTGTLRDVLFIRLAKGFGYLVVGQFHGGDFLRFYWASRFQKLIARALAQLDCLLVFDSSLFKQFPFVKREILQVLVNPVPMKWVKHWSSLRTVPRPSSRTLVILFMSHLSVAKGLVDLIEALSRLPSKEQWELNLAGEILDEERNVLWTGRDMNKGWDKAQAIIHRHHLAERIHYHGVVTGEDKVRLFQHSHVLVLPSYSEGLPIVILEAMYAGLAVIASDVGAISSVVPRSFLHKPGDVNKLADLLREMTVEKAQNIGQNNRQIVEQGYLPEQVMSQLQRIYHNLYPPRNYRSPKGLRVVRPHRMAPGKPFPRRS</sequence>
<evidence type="ECO:0000259" key="1">
    <source>
        <dbReference type="Pfam" id="PF00534"/>
    </source>
</evidence>
<dbReference type="Proteomes" id="UP000192660">
    <property type="component" value="Unassembled WGS sequence"/>
</dbReference>
<dbReference type="AlphaFoldDB" id="A0A1W1WCC3"/>
<keyword evidence="3" id="KW-1185">Reference proteome</keyword>
<accession>A0A1W1WCC3</accession>
<dbReference type="SUPFAM" id="SSF53756">
    <property type="entry name" value="UDP-Glycosyltransferase/glycogen phosphorylase"/>
    <property type="match status" value="1"/>
</dbReference>
<dbReference type="EMBL" id="FWWY01000001">
    <property type="protein sequence ID" value="SMC03832.1"/>
    <property type="molecule type" value="Genomic_DNA"/>
</dbReference>